<comment type="caution">
    <text evidence="7">The sequence shown here is derived from an EMBL/GenBank/DDBJ whole genome shotgun (WGS) entry which is preliminary data.</text>
</comment>
<dbReference type="PROSITE" id="PS00687">
    <property type="entry name" value="ALDEHYDE_DEHYDR_GLU"/>
    <property type="match status" value="1"/>
</dbReference>
<dbReference type="FunFam" id="3.40.605.10:FF:000012">
    <property type="entry name" value="NAD-dependent succinate-semialdehyde dehydrogenase"/>
    <property type="match status" value="1"/>
</dbReference>
<keyword evidence="8" id="KW-1185">Reference proteome</keyword>
<dbReference type="Gene3D" id="3.40.309.10">
    <property type="entry name" value="Aldehyde Dehydrogenase, Chain A, domain 2"/>
    <property type="match status" value="1"/>
</dbReference>
<dbReference type="GO" id="GO:0004030">
    <property type="term" value="F:aldehyde dehydrogenase [NAD(P)+] activity"/>
    <property type="evidence" value="ECO:0007669"/>
    <property type="project" value="InterPro"/>
</dbReference>
<dbReference type="InterPro" id="IPR047110">
    <property type="entry name" value="GABD/Sad-like"/>
</dbReference>
<protein>
    <submittedName>
        <fullName evidence="7">Succinate-semialdehyde dehydrogenase</fullName>
    </submittedName>
</protein>
<dbReference type="InterPro" id="IPR029510">
    <property type="entry name" value="Ald_DH_CS_GLU"/>
</dbReference>
<dbReference type="InterPro" id="IPR016162">
    <property type="entry name" value="Ald_DH_N"/>
</dbReference>
<feature type="domain" description="Aldehyde dehydrogenase" evidence="6">
    <location>
        <begin position="5"/>
        <end position="450"/>
    </location>
</feature>
<dbReference type="InterPro" id="IPR016161">
    <property type="entry name" value="Ald_DH/histidinol_DH"/>
</dbReference>
<evidence type="ECO:0000256" key="2">
    <source>
        <dbReference type="ARBA" id="ARBA00022857"/>
    </source>
</evidence>
<reference evidence="7 8" key="1">
    <citation type="submission" date="2018-03" db="EMBL/GenBank/DDBJ databases">
        <title>Mesoflavibacter sp. HG37 and Mesoflavibacter sp. HG96 sp.nov., two marine bacteria isolated from seawater of Western Pacific Ocean.</title>
        <authorList>
            <person name="Cheng H."/>
            <person name="Wu Y.-H."/>
            <person name="Guo L.-L."/>
            <person name="Xu X.-W."/>
        </authorList>
    </citation>
    <scope>NUCLEOTIDE SEQUENCE [LARGE SCALE GENOMIC DNA]</scope>
    <source>
        <strain evidence="7 8">KCTC 42117</strain>
    </source>
</reference>
<evidence type="ECO:0000259" key="6">
    <source>
        <dbReference type="Pfam" id="PF00171"/>
    </source>
</evidence>
<evidence type="ECO:0000256" key="1">
    <source>
        <dbReference type="ARBA" id="ARBA00009986"/>
    </source>
</evidence>
<gene>
    <name evidence="7" type="ORF">C7H61_00450</name>
</gene>
<dbReference type="CDD" id="cd07100">
    <property type="entry name" value="ALDH_SSADH1_GabD1"/>
    <property type="match status" value="1"/>
</dbReference>
<dbReference type="GO" id="GO:0004777">
    <property type="term" value="F:succinate-semialdehyde dehydrogenase (NAD+) activity"/>
    <property type="evidence" value="ECO:0007669"/>
    <property type="project" value="TreeGrafter"/>
</dbReference>
<accession>A0A2T1NPP9</accession>
<feature type="active site" evidence="4">
    <location>
        <position position="230"/>
    </location>
</feature>
<dbReference type="Proteomes" id="UP000238430">
    <property type="component" value="Unassembled WGS sequence"/>
</dbReference>
<dbReference type="SUPFAM" id="SSF53720">
    <property type="entry name" value="ALDH-like"/>
    <property type="match status" value="1"/>
</dbReference>
<dbReference type="RefSeq" id="WP_106676145.1">
    <property type="nucleotide sequence ID" value="NZ_JACHWV010000009.1"/>
</dbReference>
<proteinExistence type="inferred from homology"/>
<dbReference type="EMBL" id="PXOT01000009">
    <property type="protein sequence ID" value="PSG94868.1"/>
    <property type="molecule type" value="Genomic_DNA"/>
</dbReference>
<organism evidence="7 8">
    <name type="scientific">Mesoflavibacter zeaxanthinifaciens subsp. sabulilitoris</name>
    <dbReference type="NCBI Taxonomy" id="1520893"/>
    <lineage>
        <taxon>Bacteria</taxon>
        <taxon>Pseudomonadati</taxon>
        <taxon>Bacteroidota</taxon>
        <taxon>Flavobacteriia</taxon>
        <taxon>Flavobacteriales</taxon>
        <taxon>Flavobacteriaceae</taxon>
        <taxon>Mesoflavibacter</taxon>
    </lineage>
</organism>
<dbReference type="InterPro" id="IPR016163">
    <property type="entry name" value="Ald_DH_C"/>
</dbReference>
<dbReference type="PANTHER" id="PTHR43217">
    <property type="entry name" value="SUCCINATE SEMIALDEHYDE DEHYDROGENASE [NAD(P)+] SAD"/>
    <property type="match status" value="1"/>
</dbReference>
<evidence type="ECO:0000256" key="4">
    <source>
        <dbReference type="PROSITE-ProRule" id="PRU10007"/>
    </source>
</evidence>
<name>A0A2T1NPP9_9FLAO</name>
<dbReference type="InterPro" id="IPR044148">
    <property type="entry name" value="ALDH_GabD1-like"/>
</dbReference>
<evidence type="ECO:0000313" key="7">
    <source>
        <dbReference type="EMBL" id="PSG94868.1"/>
    </source>
</evidence>
<dbReference type="Gene3D" id="3.40.605.10">
    <property type="entry name" value="Aldehyde Dehydrogenase, Chain A, domain 1"/>
    <property type="match status" value="1"/>
</dbReference>
<evidence type="ECO:0000256" key="5">
    <source>
        <dbReference type="RuleBase" id="RU003345"/>
    </source>
</evidence>
<dbReference type="AlphaFoldDB" id="A0A2T1NPP9"/>
<evidence type="ECO:0000313" key="8">
    <source>
        <dbReference type="Proteomes" id="UP000238430"/>
    </source>
</evidence>
<sequence length="454" mass="50694">MKNSIITSNPYNQKELKTYNYHTDNELKIILDNAQNTFENWKTKEIKERTNLLQNLANTLEDKKEIYAKLMTEEMGKPISQSIAEIEKCVWLCDFYITNAEDFLADSIIETDAKESFISYDPLGVVLAVMPWNYPFWQVMRFAVPSLTAGNVGLLKHASNVTSTALAIQDLFEEAGYPKGCFQTLLVNHDQIEDIIENDIVKAVTLTGSEPAGRSIAAVAGKNLKKTVLELGGNNACVVFDDANLDKHIDTMVKARMQNTGQSCIAAKRFIVSEKIYDQFLSRFKDEVSKLNSGNPEDSDTFIGVMAREDLAEELEQQVNKSTDLGAKIILGNKRNKAYYEPTIITDVTEDMPVFKEETFGPVAAVIKAKDNEQAIKLAANSIFGLGTMIFTENTDNIYNFIGDIPDGALFINDMVKSDPRLPFGGTKASGYGRELSKEGILEFVNKKTVYIKK</sequence>
<dbReference type="OrthoDB" id="9762913at2"/>
<evidence type="ECO:0000256" key="3">
    <source>
        <dbReference type="ARBA" id="ARBA00023002"/>
    </source>
</evidence>
<keyword evidence="3 5" id="KW-0560">Oxidoreductase</keyword>
<dbReference type="InterPro" id="IPR015590">
    <property type="entry name" value="Aldehyde_DH_dom"/>
</dbReference>
<keyword evidence="2" id="KW-0521">NADP</keyword>
<comment type="similarity">
    <text evidence="1 5">Belongs to the aldehyde dehydrogenase family.</text>
</comment>
<dbReference type="PANTHER" id="PTHR43217:SF1">
    <property type="entry name" value="SUCCINATE SEMIALDEHYDE DEHYDROGENASE [NAD(P)+] SAD"/>
    <property type="match status" value="1"/>
</dbReference>
<dbReference type="Pfam" id="PF00171">
    <property type="entry name" value="Aldedh"/>
    <property type="match status" value="1"/>
</dbReference>